<accession>A0A9P5TKJ4</accession>
<proteinExistence type="predicted"/>
<dbReference type="PANTHER" id="PTHR40465">
    <property type="entry name" value="CHROMOSOME 1, WHOLE GENOME SHOTGUN SEQUENCE"/>
    <property type="match status" value="1"/>
</dbReference>
<protein>
    <submittedName>
        <fullName evidence="2">Uncharacterized protein</fullName>
    </submittedName>
</protein>
<evidence type="ECO:0000256" key="1">
    <source>
        <dbReference type="SAM" id="Phobius"/>
    </source>
</evidence>
<name>A0A9P5TKJ4_GYMJU</name>
<feature type="transmembrane region" description="Helical" evidence="1">
    <location>
        <begin position="160"/>
        <end position="188"/>
    </location>
</feature>
<evidence type="ECO:0000313" key="3">
    <source>
        <dbReference type="Proteomes" id="UP000724874"/>
    </source>
</evidence>
<feature type="transmembrane region" description="Helical" evidence="1">
    <location>
        <begin position="209"/>
        <end position="230"/>
    </location>
</feature>
<gene>
    <name evidence="2" type="ORF">CPB84DRAFT_1850202</name>
</gene>
<dbReference type="EMBL" id="JADNYJ010000098">
    <property type="protein sequence ID" value="KAF8886058.1"/>
    <property type="molecule type" value="Genomic_DNA"/>
</dbReference>
<dbReference type="PANTHER" id="PTHR40465:SF1">
    <property type="entry name" value="DUF6534 DOMAIN-CONTAINING PROTEIN"/>
    <property type="match status" value="1"/>
</dbReference>
<keyword evidence="1" id="KW-0472">Membrane</keyword>
<organism evidence="2 3">
    <name type="scientific">Gymnopilus junonius</name>
    <name type="common">Spectacular rustgill mushroom</name>
    <name type="synonym">Gymnopilus spectabilis subsp. junonius</name>
    <dbReference type="NCBI Taxonomy" id="109634"/>
    <lineage>
        <taxon>Eukaryota</taxon>
        <taxon>Fungi</taxon>
        <taxon>Dikarya</taxon>
        <taxon>Basidiomycota</taxon>
        <taxon>Agaricomycotina</taxon>
        <taxon>Agaricomycetes</taxon>
        <taxon>Agaricomycetidae</taxon>
        <taxon>Agaricales</taxon>
        <taxon>Agaricineae</taxon>
        <taxon>Hymenogastraceae</taxon>
        <taxon>Gymnopilus</taxon>
    </lineage>
</organism>
<feature type="transmembrane region" description="Helical" evidence="1">
    <location>
        <begin position="6"/>
        <end position="33"/>
    </location>
</feature>
<reference evidence="2" key="1">
    <citation type="submission" date="2020-11" db="EMBL/GenBank/DDBJ databases">
        <authorList>
            <consortium name="DOE Joint Genome Institute"/>
            <person name="Ahrendt S."/>
            <person name="Riley R."/>
            <person name="Andreopoulos W."/>
            <person name="LaButti K."/>
            <person name="Pangilinan J."/>
            <person name="Ruiz-duenas F.J."/>
            <person name="Barrasa J.M."/>
            <person name="Sanchez-Garcia M."/>
            <person name="Camarero S."/>
            <person name="Miyauchi S."/>
            <person name="Serrano A."/>
            <person name="Linde D."/>
            <person name="Babiker R."/>
            <person name="Drula E."/>
            <person name="Ayuso-Fernandez I."/>
            <person name="Pacheco R."/>
            <person name="Padilla G."/>
            <person name="Ferreira P."/>
            <person name="Barriuso J."/>
            <person name="Kellner H."/>
            <person name="Castanera R."/>
            <person name="Alfaro M."/>
            <person name="Ramirez L."/>
            <person name="Pisabarro A.G."/>
            <person name="Kuo A."/>
            <person name="Tritt A."/>
            <person name="Lipzen A."/>
            <person name="He G."/>
            <person name="Yan M."/>
            <person name="Ng V."/>
            <person name="Cullen D."/>
            <person name="Martin F."/>
            <person name="Rosso M.-N."/>
            <person name="Henrissat B."/>
            <person name="Hibbett D."/>
            <person name="Martinez A.T."/>
            <person name="Grigoriev I.V."/>
        </authorList>
    </citation>
    <scope>NUCLEOTIDE SEQUENCE</scope>
    <source>
        <strain evidence="2">AH 44721</strain>
    </source>
</reference>
<keyword evidence="1" id="KW-1133">Transmembrane helix</keyword>
<feature type="transmembrane region" description="Helical" evidence="1">
    <location>
        <begin position="81"/>
        <end position="105"/>
    </location>
</feature>
<dbReference type="AlphaFoldDB" id="A0A9P5TKJ4"/>
<dbReference type="Proteomes" id="UP000724874">
    <property type="component" value="Unassembled WGS sequence"/>
</dbReference>
<feature type="transmembrane region" description="Helical" evidence="1">
    <location>
        <begin position="125"/>
        <end position="154"/>
    </location>
</feature>
<dbReference type="OrthoDB" id="3047439at2759"/>
<keyword evidence="1" id="KW-0812">Transmembrane</keyword>
<keyword evidence="3" id="KW-1185">Reference proteome</keyword>
<comment type="caution">
    <text evidence="2">The sequence shown here is derived from an EMBL/GenBank/DDBJ whole genome shotgun (WGS) entry which is preliminary data.</text>
</comment>
<feature type="transmembrane region" description="Helical" evidence="1">
    <location>
        <begin position="45"/>
        <end position="69"/>
    </location>
</feature>
<sequence length="234" mass="26534">MTDYESLYRSLLLGCFLSLVFFGLNTCQTLIYFRLHPSGPWKLKIFVIAIWVLEAIHTCFTAWIVYGVFVPRFGNDADAMAYATSGVFTTGLISVIITTFVQWFFAFRLYKLSAGEGSTTTTRIILSAIIPTLSAAFSLTRLVSYVGAAIYHALHHQTAGWKWCLFAVGILSIFSDLLMAVGLFVCLWKRWRSQKCLQERSHFAAMNRVFVIAIEANLFTWYTLSLSVYLQHLS</sequence>
<evidence type="ECO:0000313" key="2">
    <source>
        <dbReference type="EMBL" id="KAF8886058.1"/>
    </source>
</evidence>